<proteinExistence type="predicted"/>
<evidence type="ECO:0000313" key="4">
    <source>
        <dbReference type="Proteomes" id="UP000631114"/>
    </source>
</evidence>
<dbReference type="EMBL" id="JADFTS010000004">
    <property type="protein sequence ID" value="KAF9611385.1"/>
    <property type="molecule type" value="Genomic_DNA"/>
</dbReference>
<gene>
    <name evidence="3" type="ORF">IFM89_032054</name>
</gene>
<dbReference type="GO" id="GO:0006355">
    <property type="term" value="P:regulation of DNA-templated transcription"/>
    <property type="evidence" value="ECO:0007669"/>
    <property type="project" value="InterPro"/>
</dbReference>
<dbReference type="PROSITE" id="PS50222">
    <property type="entry name" value="EF_HAND_2"/>
    <property type="match status" value="1"/>
</dbReference>
<dbReference type="FunFam" id="1.10.238.10:FF:000157">
    <property type="entry name" value="ATP/GTP-binding protein family"/>
    <property type="match status" value="1"/>
</dbReference>
<evidence type="ECO:0000313" key="3">
    <source>
        <dbReference type="EMBL" id="KAF9611385.1"/>
    </source>
</evidence>
<organism evidence="3 4">
    <name type="scientific">Coptis chinensis</name>
    <dbReference type="NCBI Taxonomy" id="261450"/>
    <lineage>
        <taxon>Eukaryota</taxon>
        <taxon>Viridiplantae</taxon>
        <taxon>Streptophyta</taxon>
        <taxon>Embryophyta</taxon>
        <taxon>Tracheophyta</taxon>
        <taxon>Spermatophyta</taxon>
        <taxon>Magnoliopsida</taxon>
        <taxon>Ranunculales</taxon>
        <taxon>Ranunculaceae</taxon>
        <taxon>Coptidoideae</taxon>
        <taxon>Coptis</taxon>
    </lineage>
</organism>
<evidence type="ECO:0000259" key="2">
    <source>
        <dbReference type="PROSITE" id="PS50222"/>
    </source>
</evidence>
<comment type="caution">
    <text evidence="3">The sequence shown here is derived from an EMBL/GenBank/DDBJ whole genome shotgun (WGS) entry which is preliminary data.</text>
</comment>
<feature type="region of interest" description="Disordered" evidence="1">
    <location>
        <begin position="22"/>
        <end position="56"/>
    </location>
</feature>
<keyword evidence="4" id="KW-1185">Reference proteome</keyword>
<dbReference type="GO" id="GO:0005509">
    <property type="term" value="F:calcium ion binding"/>
    <property type="evidence" value="ECO:0007669"/>
    <property type="project" value="InterPro"/>
</dbReference>
<dbReference type="SUPFAM" id="SSF47473">
    <property type="entry name" value="EF-hand"/>
    <property type="match status" value="1"/>
</dbReference>
<dbReference type="InterPro" id="IPR025224">
    <property type="entry name" value="CCAR1/CCAR2"/>
</dbReference>
<accession>A0A835I4C8</accession>
<dbReference type="Gene3D" id="1.10.238.10">
    <property type="entry name" value="EF-hand"/>
    <property type="match status" value="1"/>
</dbReference>
<name>A0A835I4C8_9MAGN</name>
<reference evidence="3 4" key="1">
    <citation type="submission" date="2020-10" db="EMBL/GenBank/DDBJ databases">
        <title>The Coptis chinensis genome and diversification of protoberbering-type alkaloids.</title>
        <authorList>
            <person name="Wang B."/>
            <person name="Shu S."/>
            <person name="Song C."/>
            <person name="Liu Y."/>
        </authorList>
    </citation>
    <scope>NUCLEOTIDE SEQUENCE [LARGE SCALE GENOMIC DNA]</scope>
    <source>
        <strain evidence="3">HL-2020</strain>
        <tissue evidence="3">Leaf</tissue>
    </source>
</reference>
<feature type="compositionally biased region" description="Polar residues" evidence="1">
    <location>
        <begin position="24"/>
        <end position="44"/>
    </location>
</feature>
<dbReference type="PANTHER" id="PTHR14304">
    <property type="entry name" value="CELL DIVISION CYCLE AND APOPTOSIS REGULATOR PROTEIN"/>
    <property type="match status" value="1"/>
</dbReference>
<sequence>MVVCFLVWLGWENGKPKLAVAVGSSDNGSHSVRSQKSGPSTSELEANDKAAEVEVKDEPKSSVKDLTVDKELLQAFRFFDRNRVGYIKVEDMRVILHNLGKFISHRDIKELVQNAMLESNTARDNHIYCIISLSGHDEALMF</sequence>
<evidence type="ECO:0000256" key="1">
    <source>
        <dbReference type="SAM" id="MobiDB-lite"/>
    </source>
</evidence>
<dbReference type="GO" id="GO:0005634">
    <property type="term" value="C:nucleus"/>
    <property type="evidence" value="ECO:0007669"/>
    <property type="project" value="TreeGrafter"/>
</dbReference>
<feature type="domain" description="EF-hand" evidence="2">
    <location>
        <begin position="67"/>
        <end position="102"/>
    </location>
</feature>
<dbReference type="InterPro" id="IPR011992">
    <property type="entry name" value="EF-hand-dom_pair"/>
</dbReference>
<dbReference type="OrthoDB" id="1731656at2759"/>
<dbReference type="Pfam" id="PF13405">
    <property type="entry name" value="EF-hand_6"/>
    <property type="match status" value="1"/>
</dbReference>
<protein>
    <recommendedName>
        <fullName evidence="2">EF-hand domain-containing protein</fullName>
    </recommendedName>
</protein>
<dbReference type="Proteomes" id="UP000631114">
    <property type="component" value="Unassembled WGS sequence"/>
</dbReference>
<feature type="compositionally biased region" description="Basic and acidic residues" evidence="1">
    <location>
        <begin position="46"/>
        <end position="56"/>
    </location>
</feature>
<dbReference type="InterPro" id="IPR002048">
    <property type="entry name" value="EF_hand_dom"/>
</dbReference>
<dbReference type="AlphaFoldDB" id="A0A835I4C8"/>
<dbReference type="PANTHER" id="PTHR14304:SF11">
    <property type="entry name" value="SAP DOMAIN-CONTAINING PROTEIN"/>
    <property type="match status" value="1"/>
</dbReference>